<dbReference type="SUPFAM" id="SSF81383">
    <property type="entry name" value="F-box domain"/>
    <property type="match status" value="1"/>
</dbReference>
<dbReference type="NCBIfam" id="TIGR01640">
    <property type="entry name" value="F_box_assoc_1"/>
    <property type="match status" value="1"/>
</dbReference>
<dbReference type="Gene3D" id="1.20.1280.50">
    <property type="match status" value="1"/>
</dbReference>
<evidence type="ECO:0000259" key="1">
    <source>
        <dbReference type="SMART" id="SM00256"/>
    </source>
</evidence>
<dbReference type="Pfam" id="PF07734">
    <property type="entry name" value="FBA_1"/>
    <property type="match status" value="1"/>
</dbReference>
<dbReference type="InterPro" id="IPR001810">
    <property type="entry name" value="F-box_dom"/>
</dbReference>
<sequence length="387" mass="44416">MGSHEEIIIDILRRLSVKSLLRFKCISKSWNTLISEPYFIKKHLNTHAKNQNSQKLLITQVPHGKYCKGFNLYSSSLSSSSKLVEDIRRLDYPSSCKPIDGRVYCCCDGLFFVGFWIYWNDEEVEPSILLLWNPSTRESIILPSHVEIPPQEEYVYGLGYDATSDDYKILRIDTHDKVPEEILALKSGSWRQIEETSDRMSSTKISNRELCLAFLHGAFHWLGHCPRDSMVSFNISDEMYGEIPLPGILSSPGLVEVDAYALGPVQIGVSVLGGKLSLYHKHENFDIWVLKDYGVKESWTKWFTIPSYEVVRKKVIIPIYRFSDDEVLLSYFCLDGMVYRMHNVSLESSNRIWPLDCNHDIHASSIQDGFVYTKSLISPKLLLANQI</sequence>
<reference evidence="2 3" key="1">
    <citation type="submission" date="2020-09" db="EMBL/GenBank/DDBJ databases">
        <title>De no assembly of potato wild relative species, Solanum commersonii.</title>
        <authorList>
            <person name="Cho K."/>
        </authorList>
    </citation>
    <scope>NUCLEOTIDE SEQUENCE [LARGE SCALE GENOMIC DNA]</scope>
    <source>
        <strain evidence="2">LZ3.2</strain>
        <tissue evidence="2">Leaf</tissue>
    </source>
</reference>
<gene>
    <name evidence="2" type="ORF">H5410_009508</name>
</gene>
<dbReference type="EMBL" id="JACXVP010000002">
    <property type="protein sequence ID" value="KAG5624290.1"/>
    <property type="molecule type" value="Genomic_DNA"/>
</dbReference>
<dbReference type="CDD" id="cd22157">
    <property type="entry name" value="F-box_AtFBW1-like"/>
    <property type="match status" value="1"/>
</dbReference>
<evidence type="ECO:0000313" key="3">
    <source>
        <dbReference type="Proteomes" id="UP000824120"/>
    </source>
</evidence>
<dbReference type="PANTHER" id="PTHR31672">
    <property type="entry name" value="BNACNNG10540D PROTEIN"/>
    <property type="match status" value="1"/>
</dbReference>
<dbReference type="InterPro" id="IPR006527">
    <property type="entry name" value="F-box-assoc_dom_typ1"/>
</dbReference>
<dbReference type="InterPro" id="IPR036047">
    <property type="entry name" value="F-box-like_dom_sf"/>
</dbReference>
<dbReference type="InterPro" id="IPR017451">
    <property type="entry name" value="F-box-assoc_interact_dom"/>
</dbReference>
<dbReference type="Proteomes" id="UP000824120">
    <property type="component" value="Chromosome 2"/>
</dbReference>
<dbReference type="Pfam" id="PF00646">
    <property type="entry name" value="F-box"/>
    <property type="match status" value="1"/>
</dbReference>
<keyword evidence="3" id="KW-1185">Reference proteome</keyword>
<name>A0A9J6AJS0_SOLCO</name>
<evidence type="ECO:0000313" key="2">
    <source>
        <dbReference type="EMBL" id="KAG5624290.1"/>
    </source>
</evidence>
<organism evidence="2 3">
    <name type="scientific">Solanum commersonii</name>
    <name type="common">Commerson's wild potato</name>
    <name type="synonym">Commerson's nightshade</name>
    <dbReference type="NCBI Taxonomy" id="4109"/>
    <lineage>
        <taxon>Eukaryota</taxon>
        <taxon>Viridiplantae</taxon>
        <taxon>Streptophyta</taxon>
        <taxon>Embryophyta</taxon>
        <taxon>Tracheophyta</taxon>
        <taxon>Spermatophyta</taxon>
        <taxon>Magnoliopsida</taxon>
        <taxon>eudicotyledons</taxon>
        <taxon>Gunneridae</taxon>
        <taxon>Pentapetalae</taxon>
        <taxon>asterids</taxon>
        <taxon>lamiids</taxon>
        <taxon>Solanales</taxon>
        <taxon>Solanaceae</taxon>
        <taxon>Solanoideae</taxon>
        <taxon>Solaneae</taxon>
        <taxon>Solanum</taxon>
    </lineage>
</organism>
<protein>
    <recommendedName>
        <fullName evidence="1">F-box domain-containing protein</fullName>
    </recommendedName>
</protein>
<dbReference type="AlphaFoldDB" id="A0A9J6AJS0"/>
<comment type="caution">
    <text evidence="2">The sequence shown here is derived from an EMBL/GenBank/DDBJ whole genome shotgun (WGS) entry which is preliminary data.</text>
</comment>
<dbReference type="PANTHER" id="PTHR31672:SF13">
    <property type="entry name" value="F-BOX PROTEIN CPR30-LIKE"/>
    <property type="match status" value="1"/>
</dbReference>
<feature type="domain" description="F-box" evidence="1">
    <location>
        <begin position="5"/>
        <end position="43"/>
    </location>
</feature>
<dbReference type="OrthoDB" id="1305101at2759"/>
<dbReference type="InterPro" id="IPR050796">
    <property type="entry name" value="SCF_F-box_component"/>
</dbReference>
<accession>A0A9J6AJS0</accession>
<proteinExistence type="predicted"/>
<dbReference type="SMART" id="SM00256">
    <property type="entry name" value="FBOX"/>
    <property type="match status" value="1"/>
</dbReference>